<dbReference type="Pfam" id="PF00534">
    <property type="entry name" value="Glycos_transf_1"/>
    <property type="match status" value="1"/>
</dbReference>
<gene>
    <name evidence="5" type="ORF">HKD39_08885</name>
</gene>
<evidence type="ECO:0000313" key="5">
    <source>
        <dbReference type="EMBL" id="NNG35822.1"/>
    </source>
</evidence>
<dbReference type="PANTHER" id="PTHR12526">
    <property type="entry name" value="GLYCOSYLTRANSFERASE"/>
    <property type="match status" value="1"/>
</dbReference>
<sequence>MAERTRGAGSAGRPPSVLIANPSADVYGADLQLLESITGLVDAGATVRVCVPSDGPLVPMLRARGAAVQFVASPVVRRSALSSKGLAALVGGNLTGVARLVRLLRRLRPDVVLVNTVTIPAWIAAARIARVPVLVHVHEAEDSDNRWVLKGLLAPLLGASGLIVNSKAAAAALTSVYPRLHRRISLIYNGIPDVPPAPAPPTPDPETFRLAAVCRLSPRKAPDVAIEAVALLRTAGVPAVLTIYGTPFAGYEWYQQQLKERAAQPDLAGAVTLAGYVSPIWEALAAADAVLAPSLREPFGNAVVEAQFARRPVVAAAAMGHLETVNDGETGLLVEPGDAAAMAAAVQRLIDDPALAARLAERGRQWAVERFSVHRYRRDIAGIVLKSH</sequence>
<dbReference type="Proteomes" id="UP000562984">
    <property type="component" value="Unassembled WGS sequence"/>
</dbReference>
<accession>A0A849AG65</accession>
<dbReference type="CDD" id="cd03801">
    <property type="entry name" value="GT4_PimA-like"/>
    <property type="match status" value="1"/>
</dbReference>
<dbReference type="SUPFAM" id="SSF53756">
    <property type="entry name" value="UDP-Glycosyltransferase/glycogen phosphorylase"/>
    <property type="match status" value="1"/>
</dbReference>
<evidence type="ECO:0000256" key="2">
    <source>
        <dbReference type="ARBA" id="ARBA00022679"/>
    </source>
</evidence>
<protein>
    <submittedName>
        <fullName evidence="5">Glycosyltransferase family 4 protein</fullName>
    </submittedName>
</protein>
<name>A0A849AG65_9ACTN</name>
<feature type="domain" description="Glycosyl transferase family 1" evidence="3">
    <location>
        <begin position="208"/>
        <end position="366"/>
    </location>
</feature>
<keyword evidence="2 5" id="KW-0808">Transferase</keyword>
<dbReference type="AlphaFoldDB" id="A0A849AG65"/>
<keyword evidence="1" id="KW-0328">Glycosyltransferase</keyword>
<dbReference type="InterPro" id="IPR028098">
    <property type="entry name" value="Glyco_trans_4-like_N"/>
</dbReference>
<dbReference type="PANTHER" id="PTHR12526:SF636">
    <property type="entry name" value="BLL3647 PROTEIN"/>
    <property type="match status" value="1"/>
</dbReference>
<dbReference type="Gene3D" id="3.40.50.2000">
    <property type="entry name" value="Glycogen Phosphorylase B"/>
    <property type="match status" value="2"/>
</dbReference>
<feature type="domain" description="Glycosyltransferase subfamily 4-like N-terminal" evidence="4">
    <location>
        <begin position="32"/>
        <end position="192"/>
    </location>
</feature>
<proteinExistence type="predicted"/>
<dbReference type="RefSeq" id="WP_171199520.1">
    <property type="nucleotide sequence ID" value="NZ_JABEND010000004.1"/>
</dbReference>
<evidence type="ECO:0000313" key="6">
    <source>
        <dbReference type="Proteomes" id="UP000562984"/>
    </source>
</evidence>
<dbReference type="GO" id="GO:0016757">
    <property type="term" value="F:glycosyltransferase activity"/>
    <property type="evidence" value="ECO:0007669"/>
    <property type="project" value="UniProtKB-KW"/>
</dbReference>
<evidence type="ECO:0000259" key="3">
    <source>
        <dbReference type="Pfam" id="PF00534"/>
    </source>
</evidence>
<reference evidence="5 6" key="1">
    <citation type="submission" date="2020-05" db="EMBL/GenBank/DDBJ databases">
        <title>Nakamurella sp. DB0629 isolated from air conditioner.</title>
        <authorList>
            <person name="Kim D.H."/>
            <person name="Kim D.-U."/>
        </authorList>
    </citation>
    <scope>NUCLEOTIDE SEQUENCE [LARGE SCALE GENOMIC DNA]</scope>
    <source>
        <strain evidence="5 6">DB0629</strain>
    </source>
</reference>
<dbReference type="EMBL" id="JABEND010000004">
    <property type="protein sequence ID" value="NNG35822.1"/>
    <property type="molecule type" value="Genomic_DNA"/>
</dbReference>
<evidence type="ECO:0000259" key="4">
    <source>
        <dbReference type="Pfam" id="PF13439"/>
    </source>
</evidence>
<comment type="caution">
    <text evidence="5">The sequence shown here is derived from an EMBL/GenBank/DDBJ whole genome shotgun (WGS) entry which is preliminary data.</text>
</comment>
<dbReference type="Pfam" id="PF13439">
    <property type="entry name" value="Glyco_transf_4"/>
    <property type="match status" value="1"/>
</dbReference>
<evidence type="ECO:0000256" key="1">
    <source>
        <dbReference type="ARBA" id="ARBA00022676"/>
    </source>
</evidence>
<dbReference type="InterPro" id="IPR001296">
    <property type="entry name" value="Glyco_trans_1"/>
</dbReference>
<organism evidence="5 6">
    <name type="scientific">Nakamurella aerolata</name>
    <dbReference type="NCBI Taxonomy" id="1656892"/>
    <lineage>
        <taxon>Bacteria</taxon>
        <taxon>Bacillati</taxon>
        <taxon>Actinomycetota</taxon>
        <taxon>Actinomycetes</taxon>
        <taxon>Nakamurellales</taxon>
        <taxon>Nakamurellaceae</taxon>
        <taxon>Nakamurella</taxon>
    </lineage>
</organism>
<keyword evidence="6" id="KW-1185">Reference proteome</keyword>